<comment type="caution">
    <text evidence="1">The sequence shown here is derived from an EMBL/GenBank/DDBJ whole genome shotgun (WGS) entry which is preliminary data.</text>
</comment>
<protein>
    <submittedName>
        <fullName evidence="1">Uncharacterized protein</fullName>
    </submittedName>
</protein>
<reference evidence="1 2" key="1">
    <citation type="submission" date="2019-03" db="EMBL/GenBank/DDBJ databases">
        <title>First draft genome of Liparis tanakae, snailfish: a comprehensive survey of snailfish specific genes.</title>
        <authorList>
            <person name="Kim W."/>
            <person name="Song I."/>
            <person name="Jeong J.-H."/>
            <person name="Kim D."/>
            <person name="Kim S."/>
            <person name="Ryu S."/>
            <person name="Song J.Y."/>
            <person name="Lee S.K."/>
        </authorList>
    </citation>
    <scope>NUCLEOTIDE SEQUENCE [LARGE SCALE GENOMIC DNA]</scope>
    <source>
        <tissue evidence="1">Muscle</tissue>
    </source>
</reference>
<dbReference type="Proteomes" id="UP000314294">
    <property type="component" value="Unassembled WGS sequence"/>
</dbReference>
<accession>A0A4Z2GX49</accession>
<dbReference type="AlphaFoldDB" id="A0A4Z2GX49"/>
<sequence>MGSQTRSEQERLKHRLVCRKSGTTDGGEETDVASRCWSRDETVVGRRNGGTEEWMNGGTEERRNG</sequence>
<organism evidence="1 2">
    <name type="scientific">Liparis tanakae</name>
    <name type="common">Tanaka's snailfish</name>
    <dbReference type="NCBI Taxonomy" id="230148"/>
    <lineage>
        <taxon>Eukaryota</taxon>
        <taxon>Metazoa</taxon>
        <taxon>Chordata</taxon>
        <taxon>Craniata</taxon>
        <taxon>Vertebrata</taxon>
        <taxon>Euteleostomi</taxon>
        <taxon>Actinopterygii</taxon>
        <taxon>Neopterygii</taxon>
        <taxon>Teleostei</taxon>
        <taxon>Neoteleostei</taxon>
        <taxon>Acanthomorphata</taxon>
        <taxon>Eupercaria</taxon>
        <taxon>Perciformes</taxon>
        <taxon>Cottioidei</taxon>
        <taxon>Cottales</taxon>
        <taxon>Liparidae</taxon>
        <taxon>Liparis</taxon>
    </lineage>
</organism>
<proteinExistence type="predicted"/>
<name>A0A4Z2GX49_9TELE</name>
<evidence type="ECO:0000313" key="2">
    <source>
        <dbReference type="Proteomes" id="UP000314294"/>
    </source>
</evidence>
<dbReference type="EMBL" id="SRLO01000385">
    <property type="protein sequence ID" value="TNN58227.1"/>
    <property type="molecule type" value="Genomic_DNA"/>
</dbReference>
<keyword evidence="2" id="KW-1185">Reference proteome</keyword>
<evidence type="ECO:0000313" key="1">
    <source>
        <dbReference type="EMBL" id="TNN58227.1"/>
    </source>
</evidence>
<gene>
    <name evidence="1" type="ORF">EYF80_031529</name>
</gene>